<evidence type="ECO:0000256" key="2">
    <source>
        <dbReference type="ARBA" id="ARBA00022741"/>
    </source>
</evidence>
<sequence length="862" mass="98400">MPPKKASSSRGVSLEELVAAEKKKQQEEREKIEREKRLLAEQQKKEKEALQQQQRKKQAANANKNKSQTQKPATPQQPTAKDASYDEDFPTPNQHRPPSSGQQQQDKQHHQDKHQSHSSSKDIPSGTSKIYFQPSKECLDIIEILTNDVIGKETSSKCLDIPILNYFSSILASQNDVVTRRKETEVIDVISSYLVHTKASSSLEDAKELVRVMLQTLKDRGILRTDIKEEEHVVLLEEAVSLGKRFEKEVSEQESMIDKTGMASVHQQITESNWNDELDWKQKAIKEKERKKKEKEEAIIKQKQKEYEEFLKRRGLSNQRGVIKVHTAADFKGPREIRVSDVIVSVGSKTLLSGTDVVLLNGRRYGMIGRNGVGKTTLLRHIAERDFKGIPPYLQILHIEQEIVGDDVSALDTVLNSDVERLSLLKEEKRLLEESSEDAGQKLAEIYERLDEIDAHSAEARAAAILTGLQFTPEMMHMKTKSLSGGWRMRVALARALFVEPDILLLDEPTNHLDLFAVIWLEEYLKKYDKTLVVVSHAKRFLNAVVTDIILVKDQKLHYYKGDYDTFEKTRREKLTQQQRTHEAQQKQRAHIQKFIDRFRYKAATAKMAQSRIKVLEKMDFTPAVVEDPSFSFTFDSPEQENPPYLQAVDVTFGYTRDKILFKKLNFNLDMDSRIALVGPNGTGKSTFLNILAEELKPLEGTVNVNRKIRIAKFSQHHMEHLNPQMTPLEHMSSIFTNEKEPALRAQLSKLGIVGDLALQPIYTLSGGQKSRVVFAEITFRKPHLLLLDEPSNHLDIDTVDALITALNEYNGGILMVSHDEYLITSVCDEIWVCTGKTISKYNGDFYDYKKDVMKEIAQTVI</sequence>
<evidence type="ECO:0000256" key="1">
    <source>
        <dbReference type="ARBA" id="ARBA00022737"/>
    </source>
</evidence>
<dbReference type="Proteomes" id="UP000444721">
    <property type="component" value="Unassembled WGS sequence"/>
</dbReference>
<dbReference type="FunFam" id="3.40.50.300:FF:000104">
    <property type="entry name" value="ATP-binding cassette sub-family F member 3"/>
    <property type="match status" value="1"/>
</dbReference>
<protein>
    <recommendedName>
        <fullName evidence="6">ABC transporter domain-containing protein</fullName>
    </recommendedName>
</protein>
<dbReference type="InterPro" id="IPR032781">
    <property type="entry name" value="ABC_tran_Xtn"/>
</dbReference>
<dbReference type="OMA" id="MQEKPCT"/>
<evidence type="ECO:0000256" key="4">
    <source>
        <dbReference type="SAM" id="Coils"/>
    </source>
</evidence>
<dbReference type="GeneID" id="68116448"/>
<keyword evidence="2" id="KW-0547">Nucleotide-binding</keyword>
<dbReference type="SMART" id="SM00382">
    <property type="entry name" value="AAA"/>
    <property type="match status" value="2"/>
</dbReference>
<keyword evidence="1" id="KW-0677">Repeat</keyword>
<evidence type="ECO:0000259" key="6">
    <source>
        <dbReference type="PROSITE" id="PS50893"/>
    </source>
</evidence>
<name>A0A6A5BEG5_NAEFO</name>
<dbReference type="Gene3D" id="3.40.50.300">
    <property type="entry name" value="P-loop containing nucleotide triphosphate hydrolases"/>
    <property type="match status" value="2"/>
</dbReference>
<dbReference type="VEuPathDB" id="AmoebaDB:NfTy_060790"/>
<evidence type="ECO:0000256" key="3">
    <source>
        <dbReference type="ARBA" id="ARBA00022840"/>
    </source>
</evidence>
<dbReference type="SUPFAM" id="SSF52540">
    <property type="entry name" value="P-loop containing nucleoside triphosphate hydrolases"/>
    <property type="match status" value="2"/>
</dbReference>
<dbReference type="RefSeq" id="XP_044557043.1">
    <property type="nucleotide sequence ID" value="XM_044713168.1"/>
</dbReference>
<dbReference type="Pfam" id="PF00005">
    <property type="entry name" value="ABC_tran"/>
    <property type="match status" value="2"/>
</dbReference>
<gene>
    <name evidence="7" type="ORF">FDP41_009231</name>
</gene>
<feature type="compositionally biased region" description="Basic and acidic residues" evidence="5">
    <location>
        <begin position="19"/>
        <end position="49"/>
    </location>
</feature>
<dbReference type="OrthoDB" id="2110130at2759"/>
<reference evidence="7 8" key="1">
    <citation type="journal article" date="2019" name="Sci. Rep.">
        <title>Nanopore sequencing improves the draft genome of the human pathogenic amoeba Naegleria fowleri.</title>
        <authorList>
            <person name="Liechti N."/>
            <person name="Schurch N."/>
            <person name="Bruggmann R."/>
            <person name="Wittwer M."/>
        </authorList>
    </citation>
    <scope>NUCLEOTIDE SEQUENCE [LARGE SCALE GENOMIC DNA]</scope>
    <source>
        <strain evidence="7 8">ATCC 30894</strain>
    </source>
</reference>
<feature type="domain" description="ABC transporter" evidence="6">
    <location>
        <begin position="337"/>
        <end position="579"/>
    </location>
</feature>
<dbReference type="PROSITE" id="PS50893">
    <property type="entry name" value="ABC_TRANSPORTER_2"/>
    <property type="match status" value="2"/>
</dbReference>
<feature type="compositionally biased region" description="Polar residues" evidence="5">
    <location>
        <begin position="91"/>
        <end position="101"/>
    </location>
</feature>
<dbReference type="InterPro" id="IPR017871">
    <property type="entry name" value="ABC_transporter-like_CS"/>
</dbReference>
<accession>A0A6A5BEG5</accession>
<dbReference type="GO" id="GO:0016887">
    <property type="term" value="F:ATP hydrolysis activity"/>
    <property type="evidence" value="ECO:0007669"/>
    <property type="project" value="InterPro"/>
</dbReference>
<dbReference type="PANTHER" id="PTHR19211">
    <property type="entry name" value="ATP-BINDING TRANSPORT PROTEIN-RELATED"/>
    <property type="match status" value="1"/>
</dbReference>
<feature type="compositionally biased region" description="Basic and acidic residues" evidence="5">
    <location>
        <begin position="106"/>
        <end position="115"/>
    </location>
</feature>
<feature type="region of interest" description="Disordered" evidence="5">
    <location>
        <begin position="1"/>
        <end position="129"/>
    </location>
</feature>
<dbReference type="InterPro" id="IPR050611">
    <property type="entry name" value="ABCF"/>
</dbReference>
<feature type="compositionally biased region" description="Polar residues" evidence="5">
    <location>
        <begin position="1"/>
        <end position="11"/>
    </location>
</feature>
<dbReference type="GO" id="GO:0005524">
    <property type="term" value="F:ATP binding"/>
    <property type="evidence" value="ECO:0007669"/>
    <property type="project" value="UniProtKB-KW"/>
</dbReference>
<evidence type="ECO:0000313" key="8">
    <source>
        <dbReference type="Proteomes" id="UP000444721"/>
    </source>
</evidence>
<evidence type="ECO:0000313" key="7">
    <source>
        <dbReference type="EMBL" id="KAF0972328.1"/>
    </source>
</evidence>
<dbReference type="FunFam" id="3.40.50.300:FF:000011">
    <property type="entry name" value="Putative ABC transporter ATP-binding component"/>
    <property type="match status" value="1"/>
</dbReference>
<dbReference type="Pfam" id="PF12848">
    <property type="entry name" value="ABC_tran_Xtn"/>
    <property type="match status" value="1"/>
</dbReference>
<dbReference type="CDD" id="cd03221">
    <property type="entry name" value="ABCF_EF-3"/>
    <property type="match status" value="2"/>
</dbReference>
<dbReference type="InterPro" id="IPR003593">
    <property type="entry name" value="AAA+_ATPase"/>
</dbReference>
<keyword evidence="4" id="KW-0175">Coiled coil</keyword>
<dbReference type="PANTHER" id="PTHR19211:SF117">
    <property type="entry name" value="ATP-BINDING CASSETTE SUB-FAMILY F MEMBER 3"/>
    <property type="match status" value="1"/>
</dbReference>
<dbReference type="AlphaFoldDB" id="A0A6A5BEG5"/>
<feature type="coiled-coil region" evidence="4">
    <location>
        <begin position="278"/>
        <end position="313"/>
    </location>
</feature>
<dbReference type="VEuPathDB" id="AmoebaDB:NF0049270"/>
<keyword evidence="3" id="KW-0067">ATP-binding</keyword>
<dbReference type="InterPro" id="IPR027417">
    <property type="entry name" value="P-loop_NTPase"/>
</dbReference>
<keyword evidence="8" id="KW-1185">Reference proteome</keyword>
<dbReference type="PROSITE" id="PS00211">
    <property type="entry name" value="ABC_TRANSPORTER_1"/>
    <property type="match status" value="2"/>
</dbReference>
<feature type="domain" description="ABC transporter" evidence="6">
    <location>
        <begin position="646"/>
        <end position="861"/>
    </location>
</feature>
<organism evidence="7 8">
    <name type="scientific">Naegleria fowleri</name>
    <name type="common">Brain eating amoeba</name>
    <dbReference type="NCBI Taxonomy" id="5763"/>
    <lineage>
        <taxon>Eukaryota</taxon>
        <taxon>Discoba</taxon>
        <taxon>Heterolobosea</taxon>
        <taxon>Tetramitia</taxon>
        <taxon>Eutetramitia</taxon>
        <taxon>Vahlkampfiidae</taxon>
        <taxon>Naegleria</taxon>
    </lineage>
</organism>
<dbReference type="VEuPathDB" id="AmoebaDB:FDP41_009231"/>
<evidence type="ECO:0000256" key="5">
    <source>
        <dbReference type="SAM" id="MobiDB-lite"/>
    </source>
</evidence>
<dbReference type="InterPro" id="IPR003439">
    <property type="entry name" value="ABC_transporter-like_ATP-bd"/>
</dbReference>
<proteinExistence type="predicted"/>
<dbReference type="EMBL" id="VFQX01000068">
    <property type="protein sequence ID" value="KAF0972328.1"/>
    <property type="molecule type" value="Genomic_DNA"/>
</dbReference>
<feature type="compositionally biased region" description="Low complexity" evidence="5">
    <location>
        <begin position="59"/>
        <end position="81"/>
    </location>
</feature>
<comment type="caution">
    <text evidence="7">The sequence shown here is derived from an EMBL/GenBank/DDBJ whole genome shotgun (WGS) entry which is preliminary data.</text>
</comment>